<dbReference type="HOGENOM" id="CLU_1609528_0_0_5"/>
<dbReference type="KEGG" id="rce:RC1_3902"/>
<evidence type="ECO:0000313" key="2">
    <source>
        <dbReference type="Proteomes" id="UP000001591"/>
    </source>
</evidence>
<evidence type="ECO:0000313" key="1">
    <source>
        <dbReference type="EMBL" id="ACJ01245.1"/>
    </source>
</evidence>
<dbReference type="RefSeq" id="WP_012569018.1">
    <property type="nucleotide sequence ID" value="NC_011420.2"/>
</dbReference>
<gene>
    <name evidence="1" type="ordered locus">RC1_3902</name>
</gene>
<organism evidence="1 2">
    <name type="scientific">Rhodospirillum centenum (strain ATCC 51521 / SW)</name>
    <dbReference type="NCBI Taxonomy" id="414684"/>
    <lineage>
        <taxon>Bacteria</taxon>
        <taxon>Pseudomonadati</taxon>
        <taxon>Pseudomonadota</taxon>
        <taxon>Alphaproteobacteria</taxon>
        <taxon>Rhodospirillales</taxon>
        <taxon>Rhodospirillaceae</taxon>
        <taxon>Rhodospirillum</taxon>
    </lineage>
</organism>
<sequence length="161" mass="17147">MTETEFETMAACHGADIDRWPEREREPARQLLARSPTAVALLEREKALDMMLEALRLPPPPDAVERVVRGALAATLPDSPTGVLTDMLPAARDGTAGPPRPAVLPWMTAPVRRWPRAGLMAGALAAGLVLGIIRLDSRTATGSPALLFPPLTLTAMAGDVQ</sequence>
<dbReference type="OrthoDB" id="7305412at2"/>
<proteinExistence type="predicted"/>
<name>B6IY71_RHOCS</name>
<reference evidence="1 2" key="1">
    <citation type="journal article" date="2010" name="BMC Genomics">
        <title>Metabolic flexibility revealed in the genome of the cyst-forming alpha-1 proteobacterium Rhodospirillum centenum.</title>
        <authorList>
            <person name="Lu Y.K."/>
            <person name="Marden J."/>
            <person name="Han M."/>
            <person name="Swingley W.D."/>
            <person name="Mastrian S.D."/>
            <person name="Chowdhury S.R."/>
            <person name="Hao J."/>
            <person name="Helmy T."/>
            <person name="Kim S."/>
            <person name="Kurdoglu A.A."/>
            <person name="Matthies H.J."/>
            <person name="Rollo D."/>
            <person name="Stothard P."/>
            <person name="Blankenship R.E."/>
            <person name="Bauer C.E."/>
            <person name="Touchman J.W."/>
        </authorList>
    </citation>
    <scope>NUCLEOTIDE SEQUENCE [LARGE SCALE GENOMIC DNA]</scope>
    <source>
        <strain evidence="2">ATCC 51521 / SW</strain>
    </source>
</reference>
<accession>B6IY71</accession>
<dbReference type="AlphaFoldDB" id="B6IY71"/>
<dbReference type="STRING" id="414684.RC1_3902"/>
<dbReference type="Proteomes" id="UP000001591">
    <property type="component" value="Chromosome"/>
</dbReference>
<protein>
    <submittedName>
        <fullName evidence="1">Uncharacterized protein</fullName>
    </submittedName>
</protein>
<dbReference type="EMBL" id="CP000613">
    <property type="protein sequence ID" value="ACJ01245.1"/>
    <property type="molecule type" value="Genomic_DNA"/>
</dbReference>
<keyword evidence="2" id="KW-1185">Reference proteome</keyword>